<gene>
    <name evidence="2" type="ORF">AAT19DRAFT_10728</name>
</gene>
<evidence type="ECO:0000313" key="3">
    <source>
        <dbReference type="Proteomes" id="UP000239560"/>
    </source>
</evidence>
<protein>
    <submittedName>
        <fullName evidence="2">Uncharacterized protein</fullName>
    </submittedName>
</protein>
<dbReference type="EMBL" id="LCTV02000013">
    <property type="protein sequence ID" value="PRQ71188.1"/>
    <property type="molecule type" value="Genomic_DNA"/>
</dbReference>
<evidence type="ECO:0000313" key="2">
    <source>
        <dbReference type="EMBL" id="PRQ71188.1"/>
    </source>
</evidence>
<feature type="compositionally biased region" description="Low complexity" evidence="1">
    <location>
        <begin position="75"/>
        <end position="98"/>
    </location>
</feature>
<accession>A0A2S9ZZJ0</accession>
<proteinExistence type="predicted"/>
<feature type="compositionally biased region" description="Pro residues" evidence="1">
    <location>
        <begin position="99"/>
        <end position="110"/>
    </location>
</feature>
<evidence type="ECO:0000256" key="1">
    <source>
        <dbReference type="SAM" id="MobiDB-lite"/>
    </source>
</evidence>
<dbReference type="Proteomes" id="UP000239560">
    <property type="component" value="Unassembled WGS sequence"/>
</dbReference>
<feature type="compositionally biased region" description="Low complexity" evidence="1">
    <location>
        <begin position="111"/>
        <end position="124"/>
    </location>
</feature>
<organism evidence="2 3">
    <name type="scientific">Rhodotorula toruloides</name>
    <name type="common">Yeast</name>
    <name type="synonym">Rhodosporidium toruloides</name>
    <dbReference type="NCBI Taxonomy" id="5286"/>
    <lineage>
        <taxon>Eukaryota</taxon>
        <taxon>Fungi</taxon>
        <taxon>Dikarya</taxon>
        <taxon>Basidiomycota</taxon>
        <taxon>Pucciniomycotina</taxon>
        <taxon>Microbotryomycetes</taxon>
        <taxon>Sporidiobolales</taxon>
        <taxon>Sporidiobolaceae</taxon>
        <taxon>Rhodotorula</taxon>
    </lineage>
</organism>
<comment type="caution">
    <text evidence="2">The sequence shown here is derived from an EMBL/GenBank/DDBJ whole genome shotgun (WGS) entry which is preliminary data.</text>
</comment>
<name>A0A2S9ZZJ0_RHOTO</name>
<feature type="region of interest" description="Disordered" evidence="1">
    <location>
        <begin position="62"/>
        <end position="133"/>
    </location>
</feature>
<dbReference type="AlphaFoldDB" id="A0A2S9ZZJ0"/>
<reference evidence="2 3" key="1">
    <citation type="journal article" date="2018" name="Elife">
        <title>Functional genomics of lipid metabolism in the oleaginous yeast Rhodosporidium toruloides.</title>
        <authorList>
            <person name="Coradetti S.T."/>
            <person name="Pinel D."/>
            <person name="Geiselman G."/>
            <person name="Ito M."/>
            <person name="Mondo S."/>
            <person name="Reilly M.C."/>
            <person name="Cheng Y.F."/>
            <person name="Bauer S."/>
            <person name="Grigoriev I."/>
            <person name="Gladden J.M."/>
            <person name="Simmons B.A."/>
            <person name="Brem R."/>
            <person name="Arkin A.P."/>
            <person name="Skerker J.M."/>
        </authorList>
    </citation>
    <scope>NUCLEOTIDE SEQUENCE [LARGE SCALE GENOMIC DNA]</scope>
    <source>
        <strain evidence="2 3">NBRC 0880</strain>
    </source>
</reference>
<sequence>MDAVASVGDIYAATPQKTARGVAWSFRVLSFPLPSPLLPAHIAQTGSDCLSWHAPCCAWSLQPHTHTPRPPPPRNSSHLPRPTHLPTLALQSASSQPLPALPLPQLPPRASPRAPSHPTAAARRVSLCSSRRPRSDLAQLVKREWADSSSCLAWVRSAPHA</sequence>